<dbReference type="AlphaFoldDB" id="A0A636QC15"/>
<dbReference type="EMBL" id="AAMJWQ010000058">
    <property type="protein sequence ID" value="EDI1164348.1"/>
    <property type="molecule type" value="Genomic_DNA"/>
</dbReference>
<gene>
    <name evidence="1" type="ORF">CC971_24625</name>
</gene>
<accession>A0A636QC15</accession>
<sequence length="21" mass="2377">MHRIDTPTAQKDKFGQGKNGF</sequence>
<comment type="caution">
    <text evidence="1">The sequence shown here is derived from an EMBL/GenBank/DDBJ whole genome shotgun (WGS) entry which is preliminary data.</text>
</comment>
<evidence type="ECO:0000313" key="1">
    <source>
        <dbReference type="EMBL" id="EDI1164348.1"/>
    </source>
</evidence>
<organism evidence="1">
    <name type="scientific">Salmonella typhimurium</name>
    <dbReference type="NCBI Taxonomy" id="90371"/>
    <lineage>
        <taxon>Bacteria</taxon>
        <taxon>Pseudomonadati</taxon>
        <taxon>Pseudomonadota</taxon>
        <taxon>Gammaproteobacteria</taxon>
        <taxon>Enterobacterales</taxon>
        <taxon>Enterobacteriaceae</taxon>
        <taxon>Salmonella</taxon>
    </lineage>
</organism>
<name>A0A636QC15_SALTM</name>
<reference evidence="1" key="1">
    <citation type="submission" date="2018-07" db="EMBL/GenBank/DDBJ databases">
        <authorList>
            <person name="Ashton P.M."/>
            <person name="Dallman T."/>
            <person name="Nair S."/>
            <person name="De Pinna E."/>
            <person name="Peters T."/>
            <person name="Grant K."/>
        </authorList>
    </citation>
    <scope>NUCLEOTIDE SEQUENCE</scope>
    <source>
        <strain evidence="1">342521</strain>
    </source>
</reference>
<protein>
    <submittedName>
        <fullName evidence="1">Phage tail protein</fullName>
    </submittedName>
</protein>
<proteinExistence type="predicted"/>
<feature type="non-terminal residue" evidence="1">
    <location>
        <position position="21"/>
    </location>
</feature>